<protein>
    <submittedName>
        <fullName evidence="3">Peptidoglycan DD-metalloendopeptidase family protein</fullName>
    </submittedName>
</protein>
<dbReference type="InterPro" id="IPR011055">
    <property type="entry name" value="Dup_hybrid_motif"/>
</dbReference>
<dbReference type="Gene3D" id="2.70.70.10">
    <property type="entry name" value="Glucose Permease (Domain IIA)"/>
    <property type="match status" value="2"/>
</dbReference>
<proteinExistence type="predicted"/>
<dbReference type="InterPro" id="IPR016047">
    <property type="entry name" value="M23ase_b-sheet_dom"/>
</dbReference>
<comment type="caution">
    <text evidence="3">The sequence shown here is derived from an EMBL/GenBank/DDBJ whole genome shotgun (WGS) entry which is preliminary data.</text>
</comment>
<evidence type="ECO:0000313" key="3">
    <source>
        <dbReference type="EMBL" id="HIT75431.1"/>
    </source>
</evidence>
<keyword evidence="1" id="KW-0732">Signal</keyword>
<dbReference type="SUPFAM" id="SSF51261">
    <property type="entry name" value="Duplicated hybrid motif"/>
    <property type="match status" value="2"/>
</dbReference>
<dbReference type="EMBL" id="DVLP01000228">
    <property type="protein sequence ID" value="HIT75431.1"/>
    <property type="molecule type" value="Genomic_DNA"/>
</dbReference>
<dbReference type="PANTHER" id="PTHR21666">
    <property type="entry name" value="PEPTIDASE-RELATED"/>
    <property type="match status" value="1"/>
</dbReference>
<dbReference type="GO" id="GO:0004222">
    <property type="term" value="F:metalloendopeptidase activity"/>
    <property type="evidence" value="ECO:0007669"/>
    <property type="project" value="TreeGrafter"/>
</dbReference>
<feature type="domain" description="M23ase beta-sheet core" evidence="2">
    <location>
        <begin position="69"/>
        <end position="159"/>
    </location>
</feature>
<accession>A0A9D1GX50</accession>
<sequence>MGRVDAVGRVVAAVVLGLLSLGLLVPAVPVPQARAAPVEVGSSGVWPLPGPRQVLRGFEPPTTPWGAGNRGLDLAGVAGSPVRAVAEGTVSFAGQVGGQPVVVVTHGALRTTYTPVRAEVAVGARVSAGDRIGRLEGSHCPDQPCLHLGLLAGEDYLDPSVLFTTATTGRSGRDDPVRLLPEDVVDQVRRRAAQRRSSGGSVPGSIRGGAGAHGFVLPVVGPISSGFGMRTHPVTGVHKLHDGTDLAASCGTPVVAPADGVVRTVDHHPALGLRVVIDHGEAAGRQVQTGLNHLSAQDVTVGQRVVAGQLVGAVGTTGWSTGCHLHLMVWLDGQVVDPMTWF</sequence>
<reference evidence="3" key="2">
    <citation type="journal article" date="2021" name="PeerJ">
        <title>Extensive microbial diversity within the chicken gut microbiome revealed by metagenomics and culture.</title>
        <authorList>
            <person name="Gilroy R."/>
            <person name="Ravi A."/>
            <person name="Getino M."/>
            <person name="Pursley I."/>
            <person name="Horton D.L."/>
            <person name="Alikhan N.F."/>
            <person name="Baker D."/>
            <person name="Gharbi K."/>
            <person name="Hall N."/>
            <person name="Watson M."/>
            <person name="Adriaenssens E.M."/>
            <person name="Foster-Nyarko E."/>
            <person name="Jarju S."/>
            <person name="Secka A."/>
            <person name="Antonio M."/>
            <person name="Oren A."/>
            <person name="Chaudhuri R.R."/>
            <person name="La Ragione R."/>
            <person name="Hildebrand F."/>
            <person name="Pallen M.J."/>
        </authorList>
    </citation>
    <scope>NUCLEOTIDE SEQUENCE</scope>
    <source>
        <strain evidence="3">ChiGjej1B1-24693</strain>
    </source>
</reference>
<name>A0A9D1GX50_9ACTN</name>
<organism evidence="3 4">
    <name type="scientific">Candidatus Avipropionibacterium avicola</name>
    <dbReference type="NCBI Taxonomy" id="2840701"/>
    <lineage>
        <taxon>Bacteria</taxon>
        <taxon>Bacillati</taxon>
        <taxon>Actinomycetota</taxon>
        <taxon>Actinomycetes</taxon>
        <taxon>Propionibacteriales</taxon>
        <taxon>Propionibacteriaceae</taxon>
        <taxon>Propionibacteriaceae incertae sedis</taxon>
        <taxon>Candidatus Avipropionibacterium</taxon>
    </lineage>
</organism>
<dbReference type="AlphaFoldDB" id="A0A9D1GX50"/>
<dbReference type="CDD" id="cd12797">
    <property type="entry name" value="M23_peptidase"/>
    <property type="match status" value="2"/>
</dbReference>
<evidence type="ECO:0000313" key="4">
    <source>
        <dbReference type="Proteomes" id="UP000886842"/>
    </source>
</evidence>
<dbReference type="InterPro" id="IPR050570">
    <property type="entry name" value="Cell_wall_metabolism_enzyme"/>
</dbReference>
<dbReference type="Proteomes" id="UP000886842">
    <property type="component" value="Unassembled WGS sequence"/>
</dbReference>
<reference evidence="3" key="1">
    <citation type="submission" date="2020-10" db="EMBL/GenBank/DDBJ databases">
        <authorList>
            <person name="Gilroy R."/>
        </authorList>
    </citation>
    <scope>NUCLEOTIDE SEQUENCE</scope>
    <source>
        <strain evidence="3">ChiGjej1B1-24693</strain>
    </source>
</reference>
<dbReference type="Pfam" id="PF01551">
    <property type="entry name" value="Peptidase_M23"/>
    <property type="match status" value="2"/>
</dbReference>
<dbReference type="PANTHER" id="PTHR21666:SF289">
    <property type="entry name" value="L-ALA--D-GLU ENDOPEPTIDASE"/>
    <property type="match status" value="1"/>
</dbReference>
<gene>
    <name evidence="3" type="ORF">IAA98_07595</name>
</gene>
<evidence type="ECO:0000259" key="2">
    <source>
        <dbReference type="Pfam" id="PF01551"/>
    </source>
</evidence>
<evidence type="ECO:0000256" key="1">
    <source>
        <dbReference type="ARBA" id="ARBA00022729"/>
    </source>
</evidence>
<feature type="domain" description="M23ase beta-sheet core" evidence="2">
    <location>
        <begin position="240"/>
        <end position="338"/>
    </location>
</feature>